<dbReference type="InterPro" id="IPR001242">
    <property type="entry name" value="Condensation_dom"/>
</dbReference>
<evidence type="ECO:0000313" key="2">
    <source>
        <dbReference type="EMBL" id="GAA5060937.1"/>
    </source>
</evidence>
<gene>
    <name evidence="2" type="ORF">GCM10023318_42960</name>
</gene>
<keyword evidence="3" id="KW-1185">Reference proteome</keyword>
<dbReference type="Proteomes" id="UP001500603">
    <property type="component" value="Unassembled WGS sequence"/>
</dbReference>
<comment type="caution">
    <text evidence="2">The sequence shown here is derived from an EMBL/GenBank/DDBJ whole genome shotgun (WGS) entry which is preliminary data.</text>
</comment>
<evidence type="ECO:0000313" key="3">
    <source>
        <dbReference type="Proteomes" id="UP001500603"/>
    </source>
</evidence>
<dbReference type="Pfam" id="PF00668">
    <property type="entry name" value="Condensation"/>
    <property type="match status" value="1"/>
</dbReference>
<proteinExistence type="predicted"/>
<dbReference type="RefSeq" id="WP_345497367.1">
    <property type="nucleotide sequence ID" value="NZ_BAABJM010000004.1"/>
</dbReference>
<dbReference type="Gene3D" id="3.30.559.30">
    <property type="entry name" value="Nonribosomal peptide synthetase, condensation domain"/>
    <property type="match status" value="1"/>
</dbReference>
<dbReference type="InterPro" id="IPR023213">
    <property type="entry name" value="CAT-like_dom_sf"/>
</dbReference>
<reference evidence="3" key="1">
    <citation type="journal article" date="2019" name="Int. J. Syst. Evol. Microbiol.">
        <title>The Global Catalogue of Microorganisms (GCM) 10K type strain sequencing project: providing services to taxonomists for standard genome sequencing and annotation.</title>
        <authorList>
            <consortium name="The Broad Institute Genomics Platform"/>
            <consortium name="The Broad Institute Genome Sequencing Center for Infectious Disease"/>
            <person name="Wu L."/>
            <person name="Ma J."/>
        </authorList>
    </citation>
    <scope>NUCLEOTIDE SEQUENCE [LARGE SCALE GENOMIC DNA]</scope>
    <source>
        <strain evidence="3">JCM 18298</strain>
    </source>
</reference>
<name>A0ABP9KKQ2_9NOCA</name>
<feature type="domain" description="Condensation" evidence="1">
    <location>
        <begin position="58"/>
        <end position="373"/>
    </location>
</feature>
<organism evidence="2 3">
    <name type="scientific">Nocardia callitridis</name>
    <dbReference type="NCBI Taxonomy" id="648753"/>
    <lineage>
        <taxon>Bacteria</taxon>
        <taxon>Bacillati</taxon>
        <taxon>Actinomycetota</taxon>
        <taxon>Actinomycetes</taxon>
        <taxon>Mycobacteriales</taxon>
        <taxon>Nocardiaceae</taxon>
        <taxon>Nocardia</taxon>
    </lineage>
</organism>
<protein>
    <recommendedName>
        <fullName evidence="1">Condensation domain-containing protein</fullName>
    </recommendedName>
</protein>
<accession>A0ABP9KKQ2</accession>
<evidence type="ECO:0000259" key="1">
    <source>
        <dbReference type="Pfam" id="PF00668"/>
    </source>
</evidence>
<dbReference type="EMBL" id="BAABJM010000004">
    <property type="protein sequence ID" value="GAA5060937.1"/>
    <property type="molecule type" value="Genomic_DNA"/>
</dbReference>
<sequence length="486" mass="52114">MIITALAEWQTAAGTLLEWHATAKSTAAAAAAPATGGKASFLQDNHIRGVAAKAAAGQPHHAYLAVGTEVDGELDVPAMTRALRRFVCRHGGLRSWFDTATPAVSRKLIAQESVEFEARFVGESAGHTHFLEYVLARFAREAIATSWPGFAFGAVTRPGGFTLYYGCDHALSDGASQALVLSEILEFYAEEAFGTPIGPYTAMECGSFTDYTEIEHALAASVRQDSPEIGEWLDLFGRHGSAMPSFPMDLGLAPGATAPMRAIEFDLLDHVGTRAFDAVCKSNGARYVAGVLAAVAITDYEVGGRDEYYGMTVLSTRDLGDFLVSQGWFCQFAPVSFPVHTSASFTELLAHAHAGYQRAMRLGAVPVQSVIAALLASGAHIDAVTASPNMLSYIDFRRFPGAGTPAYERAVLCTGEGSTANASMWFNRDERHLYVGCQSPDTPLARRNLATYHAHLRAVFDSIARDGDYRIRAGADKEVAGASHHH</sequence>
<dbReference type="SUPFAM" id="SSF52777">
    <property type="entry name" value="CoA-dependent acyltransferases"/>
    <property type="match status" value="2"/>
</dbReference>
<dbReference type="Gene3D" id="3.30.559.10">
    <property type="entry name" value="Chloramphenicol acetyltransferase-like domain"/>
    <property type="match status" value="1"/>
</dbReference>